<keyword evidence="1" id="KW-0812">Transmembrane</keyword>
<protein>
    <recommendedName>
        <fullName evidence="4">D-beta-hydroxybutyrate dehydrogenase, mitochondrial</fullName>
    </recommendedName>
</protein>
<dbReference type="OrthoDB" id="9876299at2759"/>
<evidence type="ECO:0000313" key="2">
    <source>
        <dbReference type="EMBL" id="GFG35805.1"/>
    </source>
</evidence>
<comment type="caution">
    <text evidence="2">The sequence shown here is derived from an EMBL/GenBank/DDBJ whole genome shotgun (WGS) entry which is preliminary data.</text>
</comment>
<dbReference type="SUPFAM" id="SSF51735">
    <property type="entry name" value="NAD(P)-binding Rossmann-fold domains"/>
    <property type="match status" value="1"/>
</dbReference>
<dbReference type="Gene3D" id="3.40.50.720">
    <property type="entry name" value="NAD(P)-binding Rossmann-like Domain"/>
    <property type="match status" value="1"/>
</dbReference>
<dbReference type="EMBL" id="BLKM01012201">
    <property type="protein sequence ID" value="GFG35805.1"/>
    <property type="molecule type" value="Genomic_DNA"/>
</dbReference>
<evidence type="ECO:0000256" key="1">
    <source>
        <dbReference type="SAM" id="Phobius"/>
    </source>
</evidence>
<dbReference type="Proteomes" id="UP000502823">
    <property type="component" value="Unassembled WGS sequence"/>
</dbReference>
<dbReference type="PANTHER" id="PTHR43313">
    <property type="entry name" value="SHORT-CHAIN DEHYDROGENASE/REDUCTASE FAMILY 9C"/>
    <property type="match status" value="1"/>
</dbReference>
<accession>A0A6L2PZA4</accession>
<dbReference type="FunCoup" id="A0A6L2PZA4">
    <property type="interactions" value="14"/>
</dbReference>
<dbReference type="PRINTS" id="PR00081">
    <property type="entry name" value="GDHRDH"/>
</dbReference>
<evidence type="ECO:0008006" key="4">
    <source>
        <dbReference type="Google" id="ProtNLM"/>
    </source>
</evidence>
<dbReference type="Pfam" id="PF00106">
    <property type="entry name" value="adh_short"/>
    <property type="match status" value="1"/>
</dbReference>
<keyword evidence="3" id="KW-1185">Reference proteome</keyword>
<gene>
    <name evidence="2" type="ORF">Cfor_03969</name>
</gene>
<keyword evidence="1" id="KW-0472">Membrane</keyword>
<dbReference type="GO" id="GO:0016491">
    <property type="term" value="F:oxidoreductase activity"/>
    <property type="evidence" value="ECO:0007669"/>
    <property type="project" value="TreeGrafter"/>
</dbReference>
<evidence type="ECO:0000313" key="3">
    <source>
        <dbReference type="Proteomes" id="UP000502823"/>
    </source>
</evidence>
<dbReference type="GO" id="GO:0008202">
    <property type="term" value="P:steroid metabolic process"/>
    <property type="evidence" value="ECO:0007669"/>
    <property type="project" value="TreeGrafter"/>
</dbReference>
<organism evidence="2 3">
    <name type="scientific">Coptotermes formosanus</name>
    <name type="common">Formosan subterranean termite</name>
    <dbReference type="NCBI Taxonomy" id="36987"/>
    <lineage>
        <taxon>Eukaryota</taxon>
        <taxon>Metazoa</taxon>
        <taxon>Ecdysozoa</taxon>
        <taxon>Arthropoda</taxon>
        <taxon>Hexapoda</taxon>
        <taxon>Insecta</taxon>
        <taxon>Pterygota</taxon>
        <taxon>Neoptera</taxon>
        <taxon>Polyneoptera</taxon>
        <taxon>Dictyoptera</taxon>
        <taxon>Blattodea</taxon>
        <taxon>Blattoidea</taxon>
        <taxon>Termitoidae</taxon>
        <taxon>Rhinotermitidae</taxon>
        <taxon>Coptotermes</taxon>
    </lineage>
</organism>
<name>A0A6L2PZA4_COPFO</name>
<dbReference type="InterPro" id="IPR036291">
    <property type="entry name" value="NAD(P)-bd_dom_sf"/>
</dbReference>
<reference evidence="3" key="1">
    <citation type="submission" date="2020-01" db="EMBL/GenBank/DDBJ databases">
        <title>Draft genome sequence of the Termite Coptotermes fromosanus.</title>
        <authorList>
            <person name="Itakura S."/>
            <person name="Yosikawa Y."/>
            <person name="Umezawa K."/>
        </authorList>
    </citation>
    <scope>NUCLEOTIDE SEQUENCE [LARGE SCALE GENOMIC DNA]</scope>
</reference>
<keyword evidence="1" id="KW-1133">Transmembrane helix</keyword>
<feature type="transmembrane region" description="Helical" evidence="1">
    <location>
        <begin position="6"/>
        <end position="29"/>
    </location>
</feature>
<sequence length="358" mass="38917">MDDQTALTLALQLIALCCIAAALLLYLLCMIRNRYIAGSGSDQDDPEVTLNIGMGRAVLITSCDTAFGLQCALHLSNLGFRVFAGLRDVTENGSVAARILRAKLKEREMMNAETATETNAPSGASVGTLIPLPLDVTREDLLHEAVTLIRRHLPAGEDGLWAVLNTAGLCCKGRLENQENSHWDAMLKYNVVGTLRTARTFLPLLKHKRGRLINMGANTDSNNPGSGLVAYTAVRYAVEGASMALCHEMAPQGIHVITLQPNGVALEKVFAAARIDVPERPEGHTTLVIQNPANKYMDYNPSVLPPQAMRMLEKALLSKSPKQSYQLLPQSTLNSLNNTLETIKKKIIPAQIKPTQMA</sequence>
<dbReference type="PANTHER" id="PTHR43313:SF36">
    <property type="entry name" value="D-BETA-HYDROXYBUTYRATE DEHYDROGENASE, MITOCHONDRIAL"/>
    <property type="match status" value="1"/>
</dbReference>
<proteinExistence type="predicted"/>
<dbReference type="AlphaFoldDB" id="A0A6L2PZA4"/>
<dbReference type="InterPro" id="IPR002347">
    <property type="entry name" value="SDR_fam"/>
</dbReference>
<dbReference type="InParanoid" id="A0A6L2PZA4"/>